<dbReference type="SUPFAM" id="SSF48403">
    <property type="entry name" value="Ankyrin repeat"/>
    <property type="match status" value="1"/>
</dbReference>
<feature type="repeat" description="ANK" evidence="3">
    <location>
        <begin position="335"/>
        <end position="367"/>
    </location>
</feature>
<gene>
    <name evidence="4" type="ORF">NPX13_g8979</name>
</gene>
<protein>
    <submittedName>
        <fullName evidence="4">Uncharacterized protein</fullName>
    </submittedName>
</protein>
<dbReference type="Gene3D" id="1.25.40.20">
    <property type="entry name" value="Ankyrin repeat-containing domain"/>
    <property type="match status" value="2"/>
</dbReference>
<reference evidence="4" key="1">
    <citation type="submission" date="2022-07" db="EMBL/GenBank/DDBJ databases">
        <title>Genome Sequence of Xylaria arbuscula.</title>
        <authorList>
            <person name="Buettner E."/>
        </authorList>
    </citation>
    <scope>NUCLEOTIDE SEQUENCE</scope>
    <source>
        <strain evidence="4">VT107</strain>
    </source>
</reference>
<dbReference type="GO" id="GO:0004842">
    <property type="term" value="F:ubiquitin-protein transferase activity"/>
    <property type="evidence" value="ECO:0007669"/>
    <property type="project" value="TreeGrafter"/>
</dbReference>
<sequence length="450" mass="50468">MPHEWPLYRYYGADKLWHSYFMYLVRTKPDPSFLRLAELYQVAQTYCQQSGCGMRETLDALCWLGLKTSTTFYRYSYSWMARKHPKNRNTGNGVDDSKLRLLCVAAYLNDIGLAEELLLEGVRPFMTCDLFDSPINLAALAGHATMLKMLQEHMPDIEELEVSGYVLFAIFNRRFYHWRGREHPGAILGAAEGGDLGILRIALDVPKHKDKPSSSYFEDNMSSGGVNPCGHDPLSCALAWAQSCTNSIEVYDYLDSVWANSKRNPSDFLAWYCRRGNIGMIRHLLDKGADMRASYSGRGTGPMAEACWAGHEDVVDLLLERGADPNYRASNDCSIADAPLTAAAAGGHLNIVRKLLDHGAVVSLQALSKAFMVEHTGMVQLLLQNCPSFPMDWKHYIVRDLLKAGLESMVKLIPVRGMMGWLIIHNQLQNPISPALLDFARQLEDECSST</sequence>
<evidence type="ECO:0000256" key="3">
    <source>
        <dbReference type="PROSITE-ProRule" id="PRU00023"/>
    </source>
</evidence>
<evidence type="ECO:0000256" key="2">
    <source>
        <dbReference type="ARBA" id="ARBA00023043"/>
    </source>
</evidence>
<keyword evidence="2 3" id="KW-0040">ANK repeat</keyword>
<dbReference type="PANTHER" id="PTHR24171">
    <property type="entry name" value="ANKYRIN REPEAT DOMAIN-CONTAINING PROTEIN 39-RELATED"/>
    <property type="match status" value="1"/>
</dbReference>
<accession>A0A9W8N7I6</accession>
<dbReference type="SMART" id="SM00248">
    <property type="entry name" value="ANK"/>
    <property type="match status" value="5"/>
</dbReference>
<keyword evidence="1" id="KW-0677">Repeat</keyword>
<dbReference type="PANTHER" id="PTHR24171:SF8">
    <property type="entry name" value="BRCA1-ASSOCIATED RING DOMAIN PROTEIN 1"/>
    <property type="match status" value="1"/>
</dbReference>
<dbReference type="InterPro" id="IPR002110">
    <property type="entry name" value="Ankyrin_rpt"/>
</dbReference>
<comment type="caution">
    <text evidence="4">The sequence shown here is derived from an EMBL/GenBank/DDBJ whole genome shotgun (WGS) entry which is preliminary data.</text>
</comment>
<dbReference type="VEuPathDB" id="FungiDB:F4678DRAFT_447184"/>
<evidence type="ECO:0000313" key="4">
    <source>
        <dbReference type="EMBL" id="KAJ3561355.1"/>
    </source>
</evidence>
<keyword evidence="5" id="KW-1185">Reference proteome</keyword>
<organism evidence="4 5">
    <name type="scientific">Xylaria arbuscula</name>
    <dbReference type="NCBI Taxonomy" id="114810"/>
    <lineage>
        <taxon>Eukaryota</taxon>
        <taxon>Fungi</taxon>
        <taxon>Dikarya</taxon>
        <taxon>Ascomycota</taxon>
        <taxon>Pezizomycotina</taxon>
        <taxon>Sordariomycetes</taxon>
        <taxon>Xylariomycetidae</taxon>
        <taxon>Xylariales</taxon>
        <taxon>Xylariaceae</taxon>
        <taxon>Xylaria</taxon>
    </lineage>
</organism>
<dbReference type="PROSITE" id="PS50088">
    <property type="entry name" value="ANK_REPEAT"/>
    <property type="match status" value="2"/>
</dbReference>
<dbReference type="AlphaFoldDB" id="A0A9W8N7I6"/>
<dbReference type="Pfam" id="PF00023">
    <property type="entry name" value="Ank"/>
    <property type="match status" value="1"/>
</dbReference>
<dbReference type="Proteomes" id="UP001148614">
    <property type="component" value="Unassembled WGS sequence"/>
</dbReference>
<evidence type="ECO:0000313" key="5">
    <source>
        <dbReference type="Proteomes" id="UP001148614"/>
    </source>
</evidence>
<dbReference type="PROSITE" id="PS50297">
    <property type="entry name" value="ANK_REP_REGION"/>
    <property type="match status" value="1"/>
</dbReference>
<dbReference type="GO" id="GO:0085020">
    <property type="term" value="P:protein K6-linked ubiquitination"/>
    <property type="evidence" value="ECO:0007669"/>
    <property type="project" value="TreeGrafter"/>
</dbReference>
<proteinExistence type="predicted"/>
<name>A0A9W8N7I6_9PEZI</name>
<feature type="repeat" description="ANK" evidence="3">
    <location>
        <begin position="298"/>
        <end position="330"/>
    </location>
</feature>
<dbReference type="Pfam" id="PF12796">
    <property type="entry name" value="Ank_2"/>
    <property type="match status" value="1"/>
</dbReference>
<dbReference type="EMBL" id="JANPWZ010002086">
    <property type="protein sequence ID" value="KAJ3561355.1"/>
    <property type="molecule type" value="Genomic_DNA"/>
</dbReference>
<dbReference type="InterPro" id="IPR036770">
    <property type="entry name" value="Ankyrin_rpt-contain_sf"/>
</dbReference>
<evidence type="ECO:0000256" key="1">
    <source>
        <dbReference type="ARBA" id="ARBA00022737"/>
    </source>
</evidence>